<dbReference type="Proteomes" id="UP000664357">
    <property type="component" value="Unassembled WGS sequence"/>
</dbReference>
<dbReference type="Pfam" id="PF05016">
    <property type="entry name" value="ParE_toxin"/>
    <property type="match status" value="1"/>
</dbReference>
<dbReference type="RefSeq" id="WP_207701039.1">
    <property type="nucleotide sequence ID" value="NZ_JAFREL020000005.1"/>
</dbReference>
<evidence type="ECO:0000313" key="2">
    <source>
        <dbReference type="EMBL" id="MEO1772643.1"/>
    </source>
</evidence>
<evidence type="ECO:0000256" key="1">
    <source>
        <dbReference type="ARBA" id="ARBA00022649"/>
    </source>
</evidence>
<reference evidence="2 3" key="2">
    <citation type="submission" date="2024-02" db="EMBL/GenBank/DDBJ databases">
        <title>The Genome Sequence of Enterococcus sp. DIV0159.</title>
        <authorList>
            <person name="Earl A."/>
            <person name="Manson A."/>
            <person name="Gilmore M."/>
            <person name="Sanders J."/>
            <person name="Shea T."/>
            <person name="Howe W."/>
            <person name="Livny J."/>
            <person name="Cuomo C."/>
            <person name="Neafsey D."/>
            <person name="Birren B."/>
        </authorList>
    </citation>
    <scope>NUCLEOTIDE SEQUENCE [LARGE SCALE GENOMIC DNA]</scope>
    <source>
        <strain evidence="2 3">665A</strain>
    </source>
</reference>
<name>A0ABV0EVI4_9ENTE</name>
<dbReference type="InterPro" id="IPR035093">
    <property type="entry name" value="RelE/ParE_toxin_dom_sf"/>
</dbReference>
<gene>
    <name evidence="2" type="ORF">JZO67_004625</name>
</gene>
<accession>A0ABV0EVI4</accession>
<evidence type="ECO:0000313" key="3">
    <source>
        <dbReference type="Proteomes" id="UP000664357"/>
    </source>
</evidence>
<protein>
    <recommendedName>
        <fullName evidence="4">Type II toxin-antitoxin system RelE/ParE family toxin</fullName>
    </recommendedName>
</protein>
<dbReference type="InterPro" id="IPR007712">
    <property type="entry name" value="RelE/ParE_toxin"/>
</dbReference>
<dbReference type="Gene3D" id="3.30.2310.20">
    <property type="entry name" value="RelE-like"/>
    <property type="match status" value="1"/>
</dbReference>
<comment type="caution">
    <text evidence="2">The sequence shown here is derived from an EMBL/GenBank/DDBJ whole genome shotgun (WGS) entry which is preliminary data.</text>
</comment>
<reference evidence="2 3" key="1">
    <citation type="submission" date="2021-03" db="EMBL/GenBank/DDBJ databases">
        <authorList>
            <person name="Gilmore M.S."/>
            <person name="Schwartzman J."/>
            <person name="Van Tyne D."/>
            <person name="Martin M."/>
            <person name="Earl A.M."/>
            <person name="Manson A.L."/>
            <person name="Straub T."/>
            <person name="Salamzade R."/>
            <person name="Saavedra J."/>
            <person name="Lebreton F."/>
            <person name="Prichula J."/>
            <person name="Schaufler K."/>
            <person name="Gaca A."/>
            <person name="Sgardioli B."/>
            <person name="Wagenaar J."/>
            <person name="Strong T."/>
        </authorList>
    </citation>
    <scope>NUCLEOTIDE SEQUENCE [LARGE SCALE GENOMIC DNA]</scope>
    <source>
        <strain evidence="2 3">665A</strain>
    </source>
</reference>
<keyword evidence="1" id="KW-1277">Toxin-antitoxin system</keyword>
<sequence>MSYAVVLTNNLMSDLAKLSLYLENEFSEDSSKKVLSQLFDTFDTIGTFPKMGKDATALLFTFQGYMYLPLEKNILFYSIDENSETVTLLRLFSVSEEYIEKFEGFIY</sequence>
<proteinExistence type="predicted"/>
<dbReference type="EMBL" id="JAFREL020000005">
    <property type="protein sequence ID" value="MEO1772643.1"/>
    <property type="molecule type" value="Genomic_DNA"/>
</dbReference>
<evidence type="ECO:0008006" key="4">
    <source>
        <dbReference type="Google" id="ProtNLM"/>
    </source>
</evidence>
<organism evidence="2 3">
    <name type="scientific">Candidatus Enterococcus ferrettii</name>
    <dbReference type="NCBI Taxonomy" id="2815324"/>
    <lineage>
        <taxon>Bacteria</taxon>
        <taxon>Bacillati</taxon>
        <taxon>Bacillota</taxon>
        <taxon>Bacilli</taxon>
        <taxon>Lactobacillales</taxon>
        <taxon>Enterococcaceae</taxon>
        <taxon>Enterococcus</taxon>
    </lineage>
</organism>
<keyword evidence="3" id="KW-1185">Reference proteome</keyword>